<keyword evidence="5 7" id="KW-1133">Transmembrane helix</keyword>
<evidence type="ECO:0000259" key="8">
    <source>
        <dbReference type="PROSITE" id="PS50850"/>
    </source>
</evidence>
<keyword evidence="3" id="KW-0813">Transport</keyword>
<dbReference type="InterPro" id="IPR020846">
    <property type="entry name" value="MFS_dom"/>
</dbReference>
<sequence length="401" mass="43087">MAKSKWHRVGIIALLFISMGFLGMVDSVRSVTMPLMKAEFGTDYSAQGMFMFFTSLTSVGAAFCGSMFVGRRGPKATVLASFLLMAACMVSVFFSPSFLFVTLSFMIYRVGYSFYNVGSNAMSAVIFAGKLAVMMNLFHGFYGLGSTIGPMFSRLCMQTLGMGWRQVFLVILALMLGSFAALLFLKMPAAPPPPVNSEDAPPPKAAMTLKGALREPMVWLFGLSLGFISMIEMAPSSWGIFYLQDVHGFDPTTTGATFLSLFFLLFSASRLLLGSLIEKVGYIRTLVCCVVAALLIHAAAFIIGGSGVWLIPISGLPLALLWPTLIAAALRVFGDDSGVASGAILAICPMVSSLLQLGMGKVNTALGMDWGYKILLSIGFLAIICLLLLARLMKKRRGSVV</sequence>
<dbReference type="PANTHER" id="PTHR23514">
    <property type="entry name" value="BYPASS OF STOP CODON PROTEIN 6"/>
    <property type="match status" value="1"/>
</dbReference>
<evidence type="ECO:0000256" key="2">
    <source>
        <dbReference type="ARBA" id="ARBA00008335"/>
    </source>
</evidence>
<dbReference type="InterPro" id="IPR051788">
    <property type="entry name" value="MFS_Transporter"/>
</dbReference>
<feature type="transmembrane region" description="Helical" evidence="7">
    <location>
        <begin position="255"/>
        <end position="273"/>
    </location>
</feature>
<organism evidence="9">
    <name type="scientific">uncultured Anaerotruncus sp</name>
    <dbReference type="NCBI Taxonomy" id="905011"/>
    <lineage>
        <taxon>Bacteria</taxon>
        <taxon>Bacillati</taxon>
        <taxon>Bacillota</taxon>
        <taxon>Clostridia</taxon>
        <taxon>Eubacteriales</taxon>
        <taxon>Oscillospiraceae</taxon>
        <taxon>Anaerotruncus</taxon>
        <taxon>environmental samples</taxon>
    </lineage>
</organism>
<feature type="transmembrane region" description="Helical" evidence="7">
    <location>
        <begin position="285"/>
        <end position="303"/>
    </location>
</feature>
<evidence type="ECO:0000256" key="3">
    <source>
        <dbReference type="ARBA" id="ARBA00022448"/>
    </source>
</evidence>
<gene>
    <name evidence="9" type="ORF">SAMEA3545359_00276</name>
</gene>
<feature type="transmembrane region" description="Helical" evidence="7">
    <location>
        <begin position="370"/>
        <end position="390"/>
    </location>
</feature>
<comment type="subcellular location">
    <subcellularLocation>
        <location evidence="1">Cell membrane</location>
        <topology evidence="1">Multi-pass membrane protein</topology>
    </subcellularLocation>
</comment>
<dbReference type="PANTHER" id="PTHR23514:SF3">
    <property type="entry name" value="BYPASS OF STOP CODON PROTEIN 6"/>
    <property type="match status" value="1"/>
</dbReference>
<feature type="transmembrane region" description="Helical" evidence="7">
    <location>
        <begin position="82"/>
        <end position="108"/>
    </location>
</feature>
<evidence type="ECO:0000256" key="5">
    <source>
        <dbReference type="ARBA" id="ARBA00022989"/>
    </source>
</evidence>
<name>A0A1C6G9S4_9FIRM</name>
<feature type="domain" description="Major facilitator superfamily (MFS) profile" evidence="8">
    <location>
        <begin position="11"/>
        <end position="397"/>
    </location>
</feature>
<dbReference type="PROSITE" id="PS50850">
    <property type="entry name" value="MFS"/>
    <property type="match status" value="1"/>
</dbReference>
<dbReference type="GO" id="GO:0005886">
    <property type="term" value="C:plasma membrane"/>
    <property type="evidence" value="ECO:0007669"/>
    <property type="project" value="UniProtKB-SubCell"/>
</dbReference>
<dbReference type="InterPro" id="IPR036259">
    <property type="entry name" value="MFS_trans_sf"/>
</dbReference>
<keyword evidence="6 7" id="KW-0472">Membrane</keyword>
<dbReference type="GO" id="GO:0022857">
    <property type="term" value="F:transmembrane transporter activity"/>
    <property type="evidence" value="ECO:0007669"/>
    <property type="project" value="InterPro"/>
</dbReference>
<protein>
    <submittedName>
        <fullName evidence="9">Major Facilitator Superfamily</fullName>
    </submittedName>
</protein>
<evidence type="ECO:0000256" key="4">
    <source>
        <dbReference type="ARBA" id="ARBA00022692"/>
    </source>
</evidence>
<evidence type="ECO:0000256" key="7">
    <source>
        <dbReference type="SAM" id="Phobius"/>
    </source>
</evidence>
<dbReference type="SUPFAM" id="SSF103473">
    <property type="entry name" value="MFS general substrate transporter"/>
    <property type="match status" value="1"/>
</dbReference>
<evidence type="ECO:0000313" key="9">
    <source>
        <dbReference type="EMBL" id="SCJ41824.1"/>
    </source>
</evidence>
<accession>A0A1C6G9S4</accession>
<dbReference type="EMBL" id="FMHG01000001">
    <property type="protein sequence ID" value="SCJ41824.1"/>
    <property type="molecule type" value="Genomic_DNA"/>
</dbReference>
<dbReference type="InterPro" id="IPR011701">
    <property type="entry name" value="MFS"/>
</dbReference>
<feature type="transmembrane region" description="Helical" evidence="7">
    <location>
        <begin position="46"/>
        <end position="70"/>
    </location>
</feature>
<proteinExistence type="inferred from homology"/>
<feature type="transmembrane region" description="Helical" evidence="7">
    <location>
        <begin position="167"/>
        <end position="185"/>
    </location>
</feature>
<reference evidence="9" key="1">
    <citation type="submission" date="2015-09" db="EMBL/GenBank/DDBJ databases">
        <authorList>
            <consortium name="Pathogen Informatics"/>
        </authorList>
    </citation>
    <scope>NUCLEOTIDE SEQUENCE</scope>
    <source>
        <strain evidence="9">2789STDY5834896</strain>
    </source>
</reference>
<dbReference type="Gene3D" id="1.20.1250.20">
    <property type="entry name" value="MFS general substrate transporter like domains"/>
    <property type="match status" value="1"/>
</dbReference>
<evidence type="ECO:0000256" key="1">
    <source>
        <dbReference type="ARBA" id="ARBA00004651"/>
    </source>
</evidence>
<dbReference type="Pfam" id="PF07690">
    <property type="entry name" value="MFS_1"/>
    <property type="match status" value="1"/>
</dbReference>
<evidence type="ECO:0000256" key="6">
    <source>
        <dbReference type="ARBA" id="ARBA00023136"/>
    </source>
</evidence>
<feature type="transmembrane region" description="Helical" evidence="7">
    <location>
        <begin position="337"/>
        <end position="358"/>
    </location>
</feature>
<keyword evidence="4 7" id="KW-0812">Transmembrane</keyword>
<feature type="transmembrane region" description="Helical" evidence="7">
    <location>
        <begin position="309"/>
        <end position="330"/>
    </location>
</feature>
<comment type="similarity">
    <text evidence="2">Belongs to the major facilitator superfamily.</text>
</comment>
<dbReference type="AlphaFoldDB" id="A0A1C6G9S4"/>